<protein>
    <submittedName>
        <fullName evidence="8">His-Xaa-Ser system radical SAM maturase HxsB</fullName>
    </submittedName>
</protein>
<dbReference type="InterPro" id="IPR024023">
    <property type="entry name" value="rSAM_paired_HxsB"/>
</dbReference>
<evidence type="ECO:0000256" key="2">
    <source>
        <dbReference type="ARBA" id="ARBA00022691"/>
    </source>
</evidence>
<dbReference type="NCBIfam" id="TIGR03978">
    <property type="entry name" value="rSAM_paired_1"/>
    <property type="match status" value="1"/>
</dbReference>
<dbReference type="PANTHER" id="PTHR43273">
    <property type="entry name" value="ANAEROBIC SULFATASE-MATURATING ENZYME HOMOLOG ASLB-RELATED"/>
    <property type="match status" value="1"/>
</dbReference>
<keyword evidence="3" id="KW-0479">Metal-binding</keyword>
<reference evidence="8 9" key="1">
    <citation type="journal article" date="2016" name="Nat. Commun.">
        <title>Thousands of microbial genomes shed light on interconnected biogeochemical processes in an aquifer system.</title>
        <authorList>
            <person name="Anantharaman K."/>
            <person name="Brown C.T."/>
            <person name="Hug L.A."/>
            <person name="Sharon I."/>
            <person name="Castelle C.J."/>
            <person name="Probst A.J."/>
            <person name="Thomas B.C."/>
            <person name="Singh A."/>
            <person name="Wilkins M.J."/>
            <person name="Karaoz U."/>
            <person name="Brodie E.L."/>
            <person name="Williams K.H."/>
            <person name="Hubbard S.S."/>
            <person name="Banfield J.F."/>
        </authorList>
    </citation>
    <scope>NUCLEOTIDE SEQUENCE [LARGE SCALE GENOMIC DNA]</scope>
</reference>
<keyword evidence="5" id="KW-0411">Iron-sulfur</keyword>
<sequence>MNKTSNRKSEAGFFRRRKLDHKNLITNDFGHYSVLSDKEYDQYSRNSLPIDSPIHSELSEKGFFKNRVSSSLLQRYGSKNIHLKFGPSLHIIVVTLRCNHKCLYCHASAGSEENKDLDMPLDLAKDTVDLIFKTTSPTITIEFQGGEPLLNWETVKFIIEYSKEKERIDNKSLRLALVSNFSLMDEEKLNYLLKHGVSLCTSFDGPEAVHNKNRFYSGGNSYKNVVKWLKVANESYKKKSNISLPGALTTVTKYTLPYYKELIGEYLKSNLSFIYLRPLNPFGFAKKTWKQIGYDPKEFINFYKKSLDYIIQLNLKGKNFKESLAVTFLTKILTNRDPNHMDYRSPCGAGIGQVAYNHNGDVYTCDEGRMFGRIGDDSFKMGNVRENTYKELIEGEVVISMCLASCLDAIPGCSDCAYKPYCGVCPVYNYSEQGSIFGQMPTNGRCKINMAIFDYLFKKMQNKDIEKIFNKWVGNN</sequence>
<name>A0A1F7GVA5_9BACT</name>
<dbReference type="GO" id="GO:0051536">
    <property type="term" value="F:iron-sulfur cluster binding"/>
    <property type="evidence" value="ECO:0007669"/>
    <property type="project" value="UniProtKB-KW"/>
</dbReference>
<dbReference type="SFLD" id="SFLDG01386">
    <property type="entry name" value="main_SPASM_domain-containing"/>
    <property type="match status" value="1"/>
</dbReference>
<proteinExistence type="inferred from homology"/>
<dbReference type="Pfam" id="PF04055">
    <property type="entry name" value="Radical_SAM"/>
    <property type="match status" value="1"/>
</dbReference>
<dbReference type="SFLD" id="SFLDS00029">
    <property type="entry name" value="Radical_SAM"/>
    <property type="match status" value="1"/>
</dbReference>
<dbReference type="InterPro" id="IPR013785">
    <property type="entry name" value="Aldolase_TIM"/>
</dbReference>
<dbReference type="GO" id="GO:0016491">
    <property type="term" value="F:oxidoreductase activity"/>
    <property type="evidence" value="ECO:0007669"/>
    <property type="project" value="InterPro"/>
</dbReference>
<dbReference type="GO" id="GO:0046872">
    <property type="term" value="F:metal ion binding"/>
    <property type="evidence" value="ECO:0007669"/>
    <property type="project" value="UniProtKB-KW"/>
</dbReference>
<dbReference type="Proteomes" id="UP000177159">
    <property type="component" value="Unassembled WGS sequence"/>
</dbReference>
<comment type="caution">
    <text evidence="8">The sequence shown here is derived from an EMBL/GenBank/DDBJ whole genome shotgun (WGS) entry which is preliminary data.</text>
</comment>
<organism evidence="8 9">
    <name type="scientific">Candidatus Roizmanbacteria bacterium RIFCSPHIGHO2_02_FULL_37_24</name>
    <dbReference type="NCBI Taxonomy" id="1802037"/>
    <lineage>
        <taxon>Bacteria</taxon>
        <taxon>Candidatus Roizmaniibacteriota</taxon>
    </lineage>
</organism>
<evidence type="ECO:0000259" key="7">
    <source>
        <dbReference type="PROSITE" id="PS51918"/>
    </source>
</evidence>
<keyword evidence="2" id="KW-0949">S-adenosyl-L-methionine</keyword>
<dbReference type="Gene3D" id="3.20.20.70">
    <property type="entry name" value="Aldolase class I"/>
    <property type="match status" value="1"/>
</dbReference>
<evidence type="ECO:0000256" key="5">
    <source>
        <dbReference type="ARBA" id="ARBA00023014"/>
    </source>
</evidence>
<evidence type="ECO:0000313" key="9">
    <source>
        <dbReference type="Proteomes" id="UP000177159"/>
    </source>
</evidence>
<dbReference type="EMBL" id="MFZM01000035">
    <property type="protein sequence ID" value="OGK22725.1"/>
    <property type="molecule type" value="Genomic_DNA"/>
</dbReference>
<evidence type="ECO:0000256" key="4">
    <source>
        <dbReference type="ARBA" id="ARBA00023004"/>
    </source>
</evidence>
<dbReference type="InterPro" id="IPR058240">
    <property type="entry name" value="rSAM_sf"/>
</dbReference>
<dbReference type="NCBIfam" id="TIGR04085">
    <property type="entry name" value="rSAM_more_4Fe4S"/>
    <property type="match status" value="1"/>
</dbReference>
<dbReference type="PROSITE" id="PS51918">
    <property type="entry name" value="RADICAL_SAM"/>
    <property type="match status" value="1"/>
</dbReference>
<feature type="domain" description="Radical SAM core" evidence="7">
    <location>
        <begin position="84"/>
        <end position="316"/>
    </location>
</feature>
<dbReference type="CDD" id="cd01335">
    <property type="entry name" value="Radical_SAM"/>
    <property type="match status" value="1"/>
</dbReference>
<evidence type="ECO:0000313" key="8">
    <source>
        <dbReference type="EMBL" id="OGK22725.1"/>
    </source>
</evidence>
<accession>A0A1F7GVA5</accession>
<comment type="cofactor">
    <cofactor evidence="1">
        <name>[4Fe-4S] cluster</name>
        <dbReference type="ChEBI" id="CHEBI:49883"/>
    </cofactor>
</comment>
<dbReference type="SFLD" id="SFLDG01067">
    <property type="entry name" value="SPASM/twitch_domain_containing"/>
    <property type="match status" value="1"/>
</dbReference>
<gene>
    <name evidence="8" type="ORF">A3C24_04020</name>
</gene>
<dbReference type="SUPFAM" id="SSF102114">
    <property type="entry name" value="Radical SAM enzymes"/>
    <property type="match status" value="1"/>
</dbReference>
<dbReference type="PANTHER" id="PTHR43273:SF3">
    <property type="entry name" value="ANAEROBIC SULFATASE-MATURATING ENZYME HOMOLOG ASLB-RELATED"/>
    <property type="match status" value="1"/>
</dbReference>
<dbReference type="AlphaFoldDB" id="A0A1F7GVA5"/>
<keyword evidence="4" id="KW-0408">Iron</keyword>
<dbReference type="InterPro" id="IPR007197">
    <property type="entry name" value="rSAM"/>
</dbReference>
<comment type="similarity">
    <text evidence="6">Belongs to the radical SAM superfamily. Anaerobic sulfatase-maturating enzyme family.</text>
</comment>
<evidence type="ECO:0000256" key="3">
    <source>
        <dbReference type="ARBA" id="ARBA00022723"/>
    </source>
</evidence>
<dbReference type="InterPro" id="IPR023885">
    <property type="entry name" value="4Fe4S-binding_SPASM_dom"/>
</dbReference>
<evidence type="ECO:0000256" key="6">
    <source>
        <dbReference type="ARBA" id="ARBA00023601"/>
    </source>
</evidence>
<dbReference type="InterPro" id="IPR023867">
    <property type="entry name" value="Sulphatase_maturase_rSAM"/>
</dbReference>
<evidence type="ECO:0000256" key="1">
    <source>
        <dbReference type="ARBA" id="ARBA00001966"/>
    </source>
</evidence>
<dbReference type="SFLD" id="SFLDG01384">
    <property type="entry name" value="thioether_bond_formation_requi"/>
    <property type="match status" value="1"/>
</dbReference>